<keyword evidence="2" id="KW-0378">Hydrolase</keyword>
<keyword evidence="2" id="KW-0482">Metalloprotease</keyword>
<feature type="compositionally biased region" description="Acidic residues" evidence="1">
    <location>
        <begin position="498"/>
        <end position="508"/>
    </location>
</feature>
<feature type="region of interest" description="Disordered" evidence="1">
    <location>
        <begin position="432"/>
        <end position="508"/>
    </location>
</feature>
<organism evidence="2 3">
    <name type="scientific">Actinomycetospora endophytica</name>
    <dbReference type="NCBI Taxonomy" id="2291215"/>
    <lineage>
        <taxon>Bacteria</taxon>
        <taxon>Bacillati</taxon>
        <taxon>Actinomycetota</taxon>
        <taxon>Actinomycetes</taxon>
        <taxon>Pseudonocardiales</taxon>
        <taxon>Pseudonocardiaceae</taxon>
        <taxon>Actinomycetospora</taxon>
    </lineage>
</organism>
<evidence type="ECO:0000256" key="1">
    <source>
        <dbReference type="SAM" id="MobiDB-lite"/>
    </source>
</evidence>
<feature type="compositionally biased region" description="Low complexity" evidence="1">
    <location>
        <begin position="444"/>
        <end position="453"/>
    </location>
</feature>
<feature type="compositionally biased region" description="Basic and acidic residues" evidence="1">
    <location>
        <begin position="467"/>
        <end position="486"/>
    </location>
</feature>
<dbReference type="Proteomes" id="UP001199469">
    <property type="component" value="Unassembled WGS sequence"/>
</dbReference>
<keyword evidence="2" id="KW-0645">Protease</keyword>
<dbReference type="InterPro" id="IPR018766">
    <property type="entry name" value="Zinicin_2"/>
</dbReference>
<keyword evidence="3" id="KW-1185">Reference proteome</keyword>
<protein>
    <submittedName>
        <fullName evidence="2">Zinc-dependent metalloprotease</fullName>
    </submittedName>
</protein>
<dbReference type="InterPro" id="IPR042271">
    <property type="entry name" value="Zinicin_2_N"/>
</dbReference>
<dbReference type="PANTHER" id="PTHR39420">
    <property type="match status" value="1"/>
</dbReference>
<proteinExistence type="predicted"/>
<dbReference type="GO" id="GO:0008237">
    <property type="term" value="F:metallopeptidase activity"/>
    <property type="evidence" value="ECO:0007669"/>
    <property type="project" value="UniProtKB-KW"/>
</dbReference>
<dbReference type="Pfam" id="PF10103">
    <property type="entry name" value="Zincin_2"/>
    <property type="match status" value="1"/>
</dbReference>
<feature type="region of interest" description="Disordered" evidence="1">
    <location>
        <begin position="1"/>
        <end position="46"/>
    </location>
</feature>
<evidence type="ECO:0000313" key="3">
    <source>
        <dbReference type="Proteomes" id="UP001199469"/>
    </source>
</evidence>
<dbReference type="SUPFAM" id="SSF55486">
    <property type="entry name" value="Metalloproteases ('zincins'), catalytic domain"/>
    <property type="match status" value="1"/>
</dbReference>
<dbReference type="RefSeq" id="WP_230734400.1">
    <property type="nucleotide sequence ID" value="NZ_JAJNDB010000002.1"/>
</dbReference>
<reference evidence="2 3" key="1">
    <citation type="submission" date="2021-11" db="EMBL/GenBank/DDBJ databases">
        <title>Draft genome sequence of Actinomycetospora sp. SF1 isolated from the rhizosphere soil.</title>
        <authorList>
            <person name="Duangmal K."/>
            <person name="Chantavorakit T."/>
        </authorList>
    </citation>
    <scope>NUCLEOTIDE SEQUENCE [LARGE SCALE GENOMIC DNA]</scope>
    <source>
        <strain evidence="2 3">TBRC 5722</strain>
    </source>
</reference>
<name>A0ABS8P860_9PSEU</name>
<evidence type="ECO:0000313" key="2">
    <source>
        <dbReference type="EMBL" id="MCD2194433.1"/>
    </source>
</evidence>
<sequence length="508" mass="52938">MSDLPFGFGPSDPDDSRRQGSSGSGSGDSGSGGSGSGGFGFGSGGSGGSGDNPFAAFGGGAGGAGGFDLGQLGQMLTQLGQMLSQSGGSGGGDGGPVNYQLAAQMAHQQLGSRGSKHPTAEQRSAIEESLRLAEHWLDDATTLPSGVSTVTAWSPNDWVDATVPTWQRLCDPVARRVADAWVEGLPDEAREMAGPMLGMISQVGGMAFGSQLGSALGQLAGEVLTSSDVGLPLGPEGTAALLPEAVTQFTDGLDRPSSEVLVFLAAREAAHHRLFGHVPWLRQRLLATVEEFAHGITIDTSRIEELARDLDPSNPAAIEQAMSSGLFEPQTTEAQKAALGRLETLLALVEGWVDHVVAQAIGERLPGADALRESMRRRRASGGPAEQTFATLVGLELRPRRLRDAADLWRRLAEERDVDGRDAVWAHPDLLPTAEDLDDPTSFLRGRSSLAEGSGEESESFSDLDDPIARLEAEMRAEKESGKSAPDEGSTGSSGEKGDDDGSEGPKS</sequence>
<dbReference type="PANTHER" id="PTHR39420:SF2">
    <property type="entry name" value="HYDROLASE"/>
    <property type="match status" value="1"/>
</dbReference>
<dbReference type="NCBIfam" id="TIGR03624">
    <property type="entry name" value="putative hydrolase"/>
    <property type="match status" value="1"/>
</dbReference>
<comment type="caution">
    <text evidence="2">The sequence shown here is derived from an EMBL/GenBank/DDBJ whole genome shotgun (WGS) entry which is preliminary data.</text>
</comment>
<dbReference type="EMBL" id="JAJNDB010000002">
    <property type="protein sequence ID" value="MCD2194433.1"/>
    <property type="molecule type" value="Genomic_DNA"/>
</dbReference>
<dbReference type="Gene3D" id="1.20.150.30">
    <property type="entry name" value="Zincin-like metallopeptidase, N-terminal domain"/>
    <property type="match status" value="1"/>
</dbReference>
<feature type="compositionally biased region" description="Acidic residues" evidence="1">
    <location>
        <begin position="454"/>
        <end position="466"/>
    </location>
</feature>
<gene>
    <name evidence="2" type="ORF">LQ327_13725</name>
</gene>
<accession>A0ABS8P860</accession>
<feature type="compositionally biased region" description="Gly residues" evidence="1">
    <location>
        <begin position="22"/>
        <end position="46"/>
    </location>
</feature>